<dbReference type="RefSeq" id="WP_011883485.1">
    <property type="nucleotide sequence ID" value="NC_023030.2"/>
</dbReference>
<dbReference type="EMBL" id="CP006916">
    <property type="protein sequence ID" value="AHB99927.1"/>
    <property type="molecule type" value="Genomic_DNA"/>
</dbReference>
<sequence length="254" mass="30314">MKIKIHNQEIENFNGLLLIDVKNTSEYLKRLYMYEKQHETSVFEINNVNVDISDCLIITPFSKYSDLISYTAKNVFTKLVGNINFDQDKILNEEYLDKEVVVKLNETLGRDIISLDTSYSKILKSIIKISEDYIDREFIYSYLELLHWSKEVKTVILKDFDNIDLKRLSNLTQTTNLIIMKNDIIYDLEKHFEFFETYCLIDNDYENMIKIDNMPSFEYLLEDIFKVMVDQEFKANMSFHQLEIIKKELKKHTN</sequence>
<evidence type="ECO:0000313" key="1">
    <source>
        <dbReference type="EMBL" id="AHB99927.1"/>
    </source>
</evidence>
<name>A0A0F6CLF5_MYCGL</name>
<dbReference type="AlphaFoldDB" id="A0A0F6CLF5"/>
<dbReference type="KEGG" id="mgz:GCW_03775"/>
<proteinExistence type="predicted"/>
<reference evidence="1 2" key="1">
    <citation type="journal article" date="2011" name="PLoS ONE">
        <title>Core proteome of the minimal cell: comparative proteomics of three mollicute species.</title>
        <authorList>
            <person name="Fisunov G.Y."/>
            <person name="Alexeev D.G."/>
            <person name="Bazaleev N.A."/>
            <person name="Ladygina V.G."/>
            <person name="Galyamina M.A."/>
            <person name="Kondratov I.G."/>
            <person name="Zhukova N.A."/>
            <person name="Serebryakova M.V."/>
            <person name="Demina I.A."/>
            <person name="Govorun V.M."/>
        </authorList>
    </citation>
    <scope>NUCLEOTIDE SEQUENCE [LARGE SCALE GENOMIC DNA]</scope>
    <source>
        <strain evidence="1 2">S6</strain>
    </source>
</reference>
<dbReference type="Proteomes" id="UP000018735">
    <property type="component" value="Chromosome"/>
</dbReference>
<accession>A0A0F6CLF5</accession>
<dbReference type="HOGENOM" id="CLU_1164838_0_0_14"/>
<organism evidence="1 2">
    <name type="scientific">Mycoplasmoides gallisepticum S6</name>
    <dbReference type="NCBI Taxonomy" id="1006581"/>
    <lineage>
        <taxon>Bacteria</taxon>
        <taxon>Bacillati</taxon>
        <taxon>Mycoplasmatota</taxon>
        <taxon>Mycoplasmoidales</taxon>
        <taxon>Mycoplasmoidaceae</taxon>
        <taxon>Mycoplasmoides</taxon>
    </lineage>
</organism>
<gene>
    <name evidence="1" type="ORF">GCW_03775</name>
</gene>
<dbReference type="eggNOG" id="ENOG5031YQ1">
    <property type="taxonomic scope" value="Bacteria"/>
</dbReference>
<evidence type="ECO:0000313" key="2">
    <source>
        <dbReference type="Proteomes" id="UP000018735"/>
    </source>
</evidence>
<protein>
    <submittedName>
        <fullName evidence="1">Uncharacterized protein</fullName>
    </submittedName>
</protein>